<name>A0AAD5VEW1_9APHY</name>
<feature type="compositionally biased region" description="Basic and acidic residues" evidence="1">
    <location>
        <begin position="10"/>
        <end position="25"/>
    </location>
</feature>
<evidence type="ECO:0000256" key="1">
    <source>
        <dbReference type="SAM" id="MobiDB-lite"/>
    </source>
</evidence>
<gene>
    <name evidence="2" type="ORF">NLI96_g426</name>
</gene>
<evidence type="ECO:0000313" key="3">
    <source>
        <dbReference type="Proteomes" id="UP001212997"/>
    </source>
</evidence>
<organism evidence="2 3">
    <name type="scientific">Meripilus lineatus</name>
    <dbReference type="NCBI Taxonomy" id="2056292"/>
    <lineage>
        <taxon>Eukaryota</taxon>
        <taxon>Fungi</taxon>
        <taxon>Dikarya</taxon>
        <taxon>Basidiomycota</taxon>
        <taxon>Agaricomycotina</taxon>
        <taxon>Agaricomycetes</taxon>
        <taxon>Polyporales</taxon>
        <taxon>Meripilaceae</taxon>
        <taxon>Meripilus</taxon>
    </lineage>
</organism>
<dbReference type="AlphaFoldDB" id="A0AAD5VEW1"/>
<comment type="caution">
    <text evidence="2">The sequence shown here is derived from an EMBL/GenBank/DDBJ whole genome shotgun (WGS) entry which is preliminary data.</text>
</comment>
<protein>
    <submittedName>
        <fullName evidence="2">Uncharacterized protein</fullName>
    </submittedName>
</protein>
<dbReference type="EMBL" id="JANAWD010000006">
    <property type="protein sequence ID" value="KAJ3491853.1"/>
    <property type="molecule type" value="Genomic_DNA"/>
</dbReference>
<feature type="region of interest" description="Disordered" evidence="1">
    <location>
        <begin position="1"/>
        <end position="25"/>
    </location>
</feature>
<reference evidence="2" key="1">
    <citation type="submission" date="2022-07" db="EMBL/GenBank/DDBJ databases">
        <title>Genome Sequence of Physisporinus lineatus.</title>
        <authorList>
            <person name="Buettner E."/>
        </authorList>
    </citation>
    <scope>NUCLEOTIDE SEQUENCE</scope>
    <source>
        <strain evidence="2">VT162</strain>
    </source>
</reference>
<proteinExistence type="predicted"/>
<sequence>MAKRTIPKASKFEQGRQPKAGKADKAKHAILGEARWGDKIIVSSVHFDSRRLRSHSFAFSDQDHSMQRHDTGGGTCSVLHRDIYKGLGHDKASDASGPDKKRLVHLSGFDAMTCGS</sequence>
<keyword evidence="3" id="KW-1185">Reference proteome</keyword>
<evidence type="ECO:0000313" key="2">
    <source>
        <dbReference type="EMBL" id="KAJ3491853.1"/>
    </source>
</evidence>
<accession>A0AAD5VEW1</accession>
<dbReference type="Proteomes" id="UP001212997">
    <property type="component" value="Unassembled WGS sequence"/>
</dbReference>